<organism evidence="9">
    <name type="scientific">Ichthyophthirius multifiliis</name>
    <name type="common">White spot disease agent</name>
    <name type="synonym">Ich</name>
    <dbReference type="NCBI Taxonomy" id="5932"/>
    <lineage>
        <taxon>Eukaryota</taxon>
        <taxon>Sar</taxon>
        <taxon>Alveolata</taxon>
        <taxon>Ciliophora</taxon>
        <taxon>Intramacronucleata</taxon>
        <taxon>Oligohymenophorea</taxon>
        <taxon>Hymenostomatida</taxon>
        <taxon>Ophryoglenina</taxon>
        <taxon>Ichthyophthirius</taxon>
    </lineage>
</organism>
<evidence type="ECO:0000313" key="9">
    <source>
        <dbReference type="EMBL" id="AEL89280.1"/>
    </source>
</evidence>
<evidence type="ECO:0000256" key="3">
    <source>
        <dbReference type="ARBA" id="ARBA00007866"/>
    </source>
</evidence>
<dbReference type="SUPFAM" id="SSF49503">
    <property type="entry name" value="Cupredoxins"/>
    <property type="match status" value="1"/>
</dbReference>
<dbReference type="PROSITE" id="PS50857">
    <property type="entry name" value="COX2_CUA"/>
    <property type="match status" value="1"/>
</dbReference>
<dbReference type="GeneID" id="11123006"/>
<dbReference type="AlphaFoldDB" id="G1FLD8"/>
<dbReference type="Pfam" id="PF00116">
    <property type="entry name" value="COX2"/>
    <property type="match status" value="1"/>
</dbReference>
<sequence>MWSNILLETSYQFNFNIGFSTLKSDVIIHLAQWQYWWWFWFTLVWSLYYLIILKLIRYRSLKMRPQISTSFRPHGKWGDFIACIIPLTWCINILTNSNLILRLIEWQNESSLFTVRVRARQWYWIYKFELKSFTDILSTPKNIGSNKWRVDVFGDLQISDNYLHIIKLRSQNNWIKNYWEKSINISDKSNKPLITTPQDQFRYNINYMLQSSSINNNLDLNLFDNQMNNFKTSFILNNKILHTFKFNINTILNSNLNKVYETKQFNYLVNTKSILNYILNNKYFNYINHEDFDETNRFFRRSNFKLSPMRLLKKQFNIDNSYELFRFRFNNPNDFISKNNPDVVYLTLKQKRYNRKKLINSQVIKKKDNLGNNTKVIKYSGKPLLSRNGVFLQNNYDYSIIYKLLKKNKKRNELIPVTLARRLLRTKKTLVLPVHVNITLITNSYDIVHSWFIPGLGIKLDCVPGRSTHHTFFIDNVGFYYGQCAEICGRYHHHMPIRLCALPFQHFLLWWNNFGLPKMLNTFKKKKFESKFSFRKYSW</sequence>
<dbReference type="GO" id="GO:0016020">
    <property type="term" value="C:membrane"/>
    <property type="evidence" value="ECO:0007669"/>
    <property type="project" value="UniProtKB-SubCell"/>
</dbReference>
<feature type="transmembrane region" description="Helical" evidence="7">
    <location>
        <begin position="77"/>
        <end position="95"/>
    </location>
</feature>
<dbReference type="RefSeq" id="YP_004841738.1">
    <property type="nucleotide sequence ID" value="NC_015981.1"/>
</dbReference>
<name>G1FLD8_ICHMU</name>
<evidence type="ECO:0000256" key="6">
    <source>
        <dbReference type="ARBA" id="ARBA00049512"/>
    </source>
</evidence>
<evidence type="ECO:0000256" key="2">
    <source>
        <dbReference type="ARBA" id="ARBA00004370"/>
    </source>
</evidence>
<dbReference type="GO" id="GO:0004129">
    <property type="term" value="F:cytochrome-c oxidase activity"/>
    <property type="evidence" value="ECO:0007669"/>
    <property type="project" value="UniProtKB-EC"/>
</dbReference>
<keyword evidence="9" id="KW-0496">Mitochondrion</keyword>
<evidence type="ECO:0000256" key="5">
    <source>
        <dbReference type="ARBA" id="ARBA00031389"/>
    </source>
</evidence>
<dbReference type="Gene3D" id="2.60.40.420">
    <property type="entry name" value="Cupredoxins - blue copper proteins"/>
    <property type="match status" value="1"/>
</dbReference>
<evidence type="ECO:0000256" key="7">
    <source>
        <dbReference type="SAM" id="Phobius"/>
    </source>
</evidence>
<keyword evidence="7" id="KW-0812">Transmembrane</keyword>
<reference evidence="9" key="1">
    <citation type="submission" date="2011-07" db="EMBL/GenBank/DDBJ databases">
        <authorList>
            <person name="Coyne R."/>
            <person name="Brami D."/>
            <person name="Johnson J."/>
            <person name="Hostetler J."/>
            <person name="Hannick L."/>
            <person name="Clark T."/>
            <person name="Cassidy-Hanley D."/>
            <person name="Inman J."/>
        </authorList>
    </citation>
    <scope>NUCLEOTIDE SEQUENCE</scope>
    <source>
        <strain evidence="9">G5</strain>
    </source>
</reference>
<accession>G1FLD8</accession>
<keyword evidence="7" id="KW-1133">Transmembrane helix</keyword>
<dbReference type="GO" id="GO:0042773">
    <property type="term" value="P:ATP synthesis coupled electron transport"/>
    <property type="evidence" value="ECO:0007669"/>
    <property type="project" value="TreeGrafter"/>
</dbReference>
<evidence type="ECO:0000256" key="1">
    <source>
        <dbReference type="ARBA" id="ARBA00001935"/>
    </source>
</evidence>
<comment type="catalytic activity">
    <reaction evidence="6">
        <text>4 Fe(II)-[cytochrome c] + O2 + 8 H(+)(in) = 4 Fe(III)-[cytochrome c] + 2 H2O + 4 H(+)(out)</text>
        <dbReference type="Rhea" id="RHEA:11436"/>
        <dbReference type="Rhea" id="RHEA-COMP:10350"/>
        <dbReference type="Rhea" id="RHEA-COMP:14399"/>
        <dbReference type="ChEBI" id="CHEBI:15377"/>
        <dbReference type="ChEBI" id="CHEBI:15378"/>
        <dbReference type="ChEBI" id="CHEBI:15379"/>
        <dbReference type="ChEBI" id="CHEBI:29033"/>
        <dbReference type="ChEBI" id="CHEBI:29034"/>
        <dbReference type="EC" id="7.1.1.9"/>
    </reaction>
    <physiologicalReaction direction="left-to-right" evidence="6">
        <dbReference type="Rhea" id="RHEA:11437"/>
    </physiologicalReaction>
</comment>
<keyword evidence="4 7" id="KW-0472">Membrane</keyword>
<geneLocation type="mitochondrion" evidence="9"/>
<comment type="cofactor">
    <cofactor evidence="1">
        <name>Cu cation</name>
        <dbReference type="ChEBI" id="CHEBI:23378"/>
    </cofactor>
</comment>
<dbReference type="PANTHER" id="PTHR22888:SF9">
    <property type="entry name" value="CYTOCHROME C OXIDASE SUBUNIT 2"/>
    <property type="match status" value="1"/>
</dbReference>
<proteinExistence type="inferred from homology"/>
<evidence type="ECO:0000259" key="8">
    <source>
        <dbReference type="PROSITE" id="PS50857"/>
    </source>
</evidence>
<dbReference type="InterPro" id="IPR045187">
    <property type="entry name" value="CcO_II"/>
</dbReference>
<dbReference type="InterPro" id="IPR008972">
    <property type="entry name" value="Cupredoxin"/>
</dbReference>
<evidence type="ECO:0000256" key="4">
    <source>
        <dbReference type="ARBA" id="ARBA00023136"/>
    </source>
</evidence>
<dbReference type="GO" id="GO:0005507">
    <property type="term" value="F:copper ion binding"/>
    <property type="evidence" value="ECO:0007669"/>
    <property type="project" value="InterPro"/>
</dbReference>
<dbReference type="EMBL" id="JN227086">
    <property type="protein sequence ID" value="AEL89280.1"/>
    <property type="molecule type" value="Genomic_DNA"/>
</dbReference>
<comment type="similarity">
    <text evidence="3">Belongs to the cytochrome c oxidase subunit 2 family.</text>
</comment>
<dbReference type="InterPro" id="IPR002429">
    <property type="entry name" value="CcO_II-like_C"/>
</dbReference>
<gene>
    <name evidence="9" type="ORF">IMG5_M206976</name>
</gene>
<comment type="subcellular location">
    <subcellularLocation>
        <location evidence="2">Membrane</location>
    </subcellularLocation>
</comment>
<protein>
    <recommendedName>
        <fullName evidence="5">Cytochrome c oxidase polypeptide II</fullName>
    </recommendedName>
</protein>
<feature type="domain" description="Cytochrome oxidase subunit II copper A binding" evidence="8">
    <location>
        <begin position="382"/>
        <end position="513"/>
    </location>
</feature>
<feature type="transmembrane region" description="Helical" evidence="7">
    <location>
        <begin position="35"/>
        <end position="56"/>
    </location>
</feature>
<dbReference type="PANTHER" id="PTHR22888">
    <property type="entry name" value="CYTOCHROME C OXIDASE, SUBUNIT II"/>
    <property type="match status" value="1"/>
</dbReference>